<dbReference type="Proteomes" id="UP000001918">
    <property type="component" value="Chromosome"/>
</dbReference>
<dbReference type="RefSeq" id="WP_012851927.1">
    <property type="nucleotide sequence ID" value="NC_013510.1"/>
</dbReference>
<evidence type="ECO:0000256" key="1">
    <source>
        <dbReference type="SAM" id="MobiDB-lite"/>
    </source>
</evidence>
<dbReference type="STRING" id="471852.Tcur_1567"/>
<dbReference type="eggNOG" id="COG4282">
    <property type="taxonomic scope" value="Bacteria"/>
</dbReference>
<feature type="region of interest" description="Disordered" evidence="1">
    <location>
        <begin position="117"/>
        <end position="139"/>
    </location>
</feature>
<dbReference type="EMBL" id="CP001738">
    <property type="protein sequence ID" value="ACY97143.1"/>
    <property type="molecule type" value="Genomic_DNA"/>
</dbReference>
<evidence type="ECO:0000313" key="3">
    <source>
        <dbReference type="EMBL" id="ACY97143.1"/>
    </source>
</evidence>
<organism evidence="3 4">
    <name type="scientific">Thermomonospora curvata (strain ATCC 19995 / DSM 43183 / JCM 3096 / KCTC 9072 / NBRC 15933 / NCIMB 10081 / Henssen B9)</name>
    <dbReference type="NCBI Taxonomy" id="471852"/>
    <lineage>
        <taxon>Bacteria</taxon>
        <taxon>Bacillati</taxon>
        <taxon>Actinomycetota</taxon>
        <taxon>Actinomycetes</taxon>
        <taxon>Streptosporangiales</taxon>
        <taxon>Thermomonosporaceae</taxon>
        <taxon>Thermomonospora</taxon>
    </lineage>
</organism>
<dbReference type="InterPro" id="IPR051873">
    <property type="entry name" value="KNR4/SMI1_regulator"/>
</dbReference>
<feature type="domain" description="Knr4/Smi1-like" evidence="2">
    <location>
        <begin position="166"/>
        <end position="309"/>
    </location>
</feature>
<dbReference type="PANTHER" id="PTHR47432">
    <property type="entry name" value="CELL WALL ASSEMBLY REGULATOR SMI1"/>
    <property type="match status" value="1"/>
</dbReference>
<accession>D1ABA7</accession>
<name>D1ABA7_THECD</name>
<protein>
    <recommendedName>
        <fullName evidence="2">Knr4/Smi1-like domain-containing protein</fullName>
    </recommendedName>
</protein>
<dbReference type="InterPro" id="IPR018958">
    <property type="entry name" value="Knr4/Smi1-like_dom"/>
</dbReference>
<evidence type="ECO:0000259" key="2">
    <source>
        <dbReference type="SMART" id="SM00860"/>
    </source>
</evidence>
<evidence type="ECO:0000313" key="4">
    <source>
        <dbReference type="Proteomes" id="UP000001918"/>
    </source>
</evidence>
<proteinExistence type="predicted"/>
<sequence length="530" mass="58480">MASELDPPAAEHLRSVAAAVYREAPSGWLSATLSCVVTPISVSRRLVYHRPEGPVNDRLFDLPLDPFHSLCRRGGAGQAHVDLTVQSSGDYQALVIWPGEHGPFSGFRSHLYLLDPGADPLQPGDEEDGPADASPAGDPQEAVHLLREVMRIKYEILGRTEPPRPPASTAMLELLQQRSPVPLPADLLALYRVSDGGPLTFDDYEWLSLSELVGPEGSGGRLEDGRYNRPGWETGWNHTVLETDPLRRVRRVTGHLGWIPFAHDGGGNYLAVDMAPGPGGRPGQVIEMGRDYDDGALYRADSVTGLLRMELKTLKRGDYEAPEEDYVELFGPEWEQPADRYAWQRRIDARRATLASVGPEVQRLIVLHGTELDLRPLRNAPRLRDITLTCRNPDLSVLRELPVENLELRVDTVDLTPLTGHPTLRTVVLTTEQPVRIAPLSTLPKLYGLDLAEAAVGDLEHLAGATTPRFLMLALEQWQELRKRTDRPPAPAVAALAGDTVRHQTALEWAAGFPRFRPPAVARLTGRLEP</sequence>
<dbReference type="InterPro" id="IPR037883">
    <property type="entry name" value="Knr4/Smi1-like_sf"/>
</dbReference>
<dbReference type="AlphaFoldDB" id="D1ABA7"/>
<dbReference type="Pfam" id="PF09346">
    <property type="entry name" value="SMI1_KNR4"/>
    <property type="match status" value="1"/>
</dbReference>
<dbReference type="KEGG" id="tcu:Tcur_1567"/>
<keyword evidence="4" id="KW-1185">Reference proteome</keyword>
<dbReference type="OrthoDB" id="4759758at2"/>
<dbReference type="HOGENOM" id="CLU_513799_0_0_11"/>
<dbReference type="SMART" id="SM00860">
    <property type="entry name" value="SMI1_KNR4"/>
    <property type="match status" value="1"/>
</dbReference>
<dbReference type="PANTHER" id="PTHR47432:SF1">
    <property type="entry name" value="CELL WALL ASSEMBLY REGULATOR SMI1"/>
    <property type="match status" value="1"/>
</dbReference>
<gene>
    <name evidence="3" type="ordered locus">Tcur_1567</name>
</gene>
<reference evidence="3 4" key="1">
    <citation type="journal article" date="2011" name="Stand. Genomic Sci.">
        <title>Complete genome sequence of Thermomonospora curvata type strain (B9).</title>
        <authorList>
            <person name="Chertkov O."/>
            <person name="Sikorski J."/>
            <person name="Nolan M."/>
            <person name="Lapidus A."/>
            <person name="Lucas S."/>
            <person name="Del Rio T.G."/>
            <person name="Tice H."/>
            <person name="Cheng J.F."/>
            <person name="Goodwin L."/>
            <person name="Pitluck S."/>
            <person name="Liolios K."/>
            <person name="Ivanova N."/>
            <person name="Mavromatis K."/>
            <person name="Mikhailova N."/>
            <person name="Ovchinnikova G."/>
            <person name="Pati A."/>
            <person name="Chen A."/>
            <person name="Palaniappan K."/>
            <person name="Djao O.D."/>
            <person name="Land M."/>
            <person name="Hauser L."/>
            <person name="Chang Y.J."/>
            <person name="Jeffries C.D."/>
            <person name="Brettin T."/>
            <person name="Han C."/>
            <person name="Detter J.C."/>
            <person name="Rohde M."/>
            <person name="Goker M."/>
            <person name="Woyke T."/>
            <person name="Bristow J."/>
            <person name="Eisen J.A."/>
            <person name="Markowitz V."/>
            <person name="Hugenholtz P."/>
            <person name="Klenk H.P."/>
            <person name="Kyrpides N.C."/>
        </authorList>
    </citation>
    <scope>NUCLEOTIDE SEQUENCE [LARGE SCALE GENOMIC DNA]</scope>
    <source>
        <strain evidence="4">ATCC 19995 / DSM 43183 / JCM 3096 / KCTC 9072 / NBRC 15933 / NCIMB 10081 / Henssen B9</strain>
    </source>
</reference>
<dbReference type="SUPFAM" id="SSF160631">
    <property type="entry name" value="SMI1/KNR4-like"/>
    <property type="match status" value="1"/>
</dbReference>